<reference evidence="1 2" key="1">
    <citation type="submission" date="2018-08" db="EMBL/GenBank/DDBJ databases">
        <title>Genomic investigation of the strawberry pathogen Phytophthora fragariae indicates pathogenicity is determined by transcriptional variation in three key races.</title>
        <authorList>
            <person name="Adams T.M."/>
            <person name="Armitage A.D."/>
            <person name="Sobczyk M.K."/>
            <person name="Bates H.J."/>
            <person name="Dunwell J.M."/>
            <person name="Nellist C.F."/>
            <person name="Harrison R.J."/>
        </authorList>
    </citation>
    <scope>NUCLEOTIDE SEQUENCE [LARGE SCALE GENOMIC DNA]</scope>
    <source>
        <strain evidence="1 2">SCRP333</strain>
    </source>
</reference>
<comment type="caution">
    <text evidence="1">The sequence shown here is derived from an EMBL/GenBank/DDBJ whole genome shotgun (WGS) entry which is preliminary data.</text>
</comment>
<gene>
    <name evidence="1" type="ORF">PR003_g8312</name>
</gene>
<accession>A0A6A4FXV7</accession>
<dbReference type="AlphaFoldDB" id="A0A6A4FXV7"/>
<name>A0A6A4FXV7_9STRA</name>
<dbReference type="Proteomes" id="UP000434957">
    <property type="component" value="Unassembled WGS sequence"/>
</dbReference>
<protein>
    <submittedName>
        <fullName evidence="1">Uncharacterized protein</fullName>
    </submittedName>
</protein>
<organism evidence="1 2">
    <name type="scientific">Phytophthora rubi</name>
    <dbReference type="NCBI Taxonomy" id="129364"/>
    <lineage>
        <taxon>Eukaryota</taxon>
        <taxon>Sar</taxon>
        <taxon>Stramenopiles</taxon>
        <taxon>Oomycota</taxon>
        <taxon>Peronosporomycetes</taxon>
        <taxon>Peronosporales</taxon>
        <taxon>Peronosporaceae</taxon>
        <taxon>Phytophthora</taxon>
    </lineage>
</organism>
<dbReference type="EMBL" id="QXFT01000411">
    <property type="protein sequence ID" value="KAE9344711.1"/>
    <property type="molecule type" value="Genomic_DNA"/>
</dbReference>
<proteinExistence type="predicted"/>
<sequence>MVAKVAAATKRAGLIPQFASSSAMHFPRIRAIRLNAAVPAVSSAGADAAVALNKFGLFSATLGALTSGSSQDDTLQLTHLGRQFGIKEKNKARWEGFQLGVCGLASTNFRSALDEVKRELLDAGLPMENVRIIFNHAIIGLHKSMELLVPMKWDLRDALLNAGFGVGCRVDVESDTFDFIAYKSEGDVWDVYSAFSTELQLERTQTHNTLELRAQLIEQTEIQAQKLTACSGIEKEASPSGSLKKRSYDPVVGRKRYRSEEGVFVATKSARVRRERDRAAVHPINLIDLLEKVTAERKK</sequence>
<evidence type="ECO:0000313" key="2">
    <source>
        <dbReference type="Proteomes" id="UP000434957"/>
    </source>
</evidence>
<keyword evidence="2" id="KW-1185">Reference proteome</keyword>
<evidence type="ECO:0000313" key="1">
    <source>
        <dbReference type="EMBL" id="KAE9344711.1"/>
    </source>
</evidence>